<reference evidence="2" key="1">
    <citation type="submission" date="2006-12" db="EMBL/GenBank/DDBJ databases">
        <title>Complete sequence of Pyrobaculum islandicum DSM 4184.</title>
        <authorList>
            <person name="Copeland A."/>
            <person name="Lucas S."/>
            <person name="Lapidus A."/>
            <person name="Barry K."/>
            <person name="Detter J.C."/>
            <person name="Glavina del Rio T."/>
            <person name="Dalin E."/>
            <person name="Tice H."/>
            <person name="Pitluck S."/>
            <person name="Meincke L."/>
            <person name="Brettin T."/>
            <person name="Bruce D."/>
            <person name="Han C."/>
            <person name="Tapia R."/>
            <person name="Gilna P."/>
            <person name="Schmutz J."/>
            <person name="Larimer F."/>
            <person name="Land M."/>
            <person name="Hauser L."/>
            <person name="Kyrpides N."/>
            <person name="Mikhailova N."/>
            <person name="Cozen A.E."/>
            <person name="Fitz-Gibbon S.T."/>
            <person name="House C.H."/>
            <person name="Saltikov C."/>
            <person name="Lowe T."/>
            <person name="Richardson P."/>
        </authorList>
    </citation>
    <scope>NUCLEOTIDE SEQUENCE [LARGE SCALE GENOMIC DNA]</scope>
    <source>
        <strain evidence="2">DSM 4184</strain>
    </source>
</reference>
<feature type="domain" description="AraC effector-binding" evidence="1">
    <location>
        <begin position="2"/>
        <end position="126"/>
    </location>
</feature>
<dbReference type="EMBL" id="CP000504">
    <property type="protein sequence ID" value="ABL88891.1"/>
    <property type="molecule type" value="Genomic_DNA"/>
</dbReference>
<dbReference type="Proteomes" id="UP000002595">
    <property type="component" value="Chromosome"/>
</dbReference>
<keyword evidence="3" id="KW-1185">Reference proteome</keyword>
<dbReference type="Gene3D" id="3.20.80.10">
    <property type="entry name" value="Regulatory factor, effector binding domain"/>
    <property type="match status" value="1"/>
</dbReference>
<dbReference type="SUPFAM" id="SSF55136">
    <property type="entry name" value="Probable bacterial effector-binding domain"/>
    <property type="match status" value="1"/>
</dbReference>
<name>A1RVA9_PYRIL</name>
<protein>
    <recommendedName>
        <fullName evidence="1">AraC effector-binding domain-containing protein</fullName>
    </recommendedName>
</protein>
<evidence type="ECO:0000313" key="3">
    <source>
        <dbReference type="Proteomes" id="UP000002595"/>
    </source>
</evidence>
<dbReference type="SMART" id="SM00871">
    <property type="entry name" value="AraC_E_bind"/>
    <property type="match status" value="1"/>
</dbReference>
<dbReference type="InterPro" id="IPR011256">
    <property type="entry name" value="Reg_factor_effector_dom_sf"/>
</dbReference>
<proteinExistence type="predicted"/>
<dbReference type="RefSeq" id="WP_011763466.1">
    <property type="nucleotide sequence ID" value="NC_008701.1"/>
</dbReference>
<evidence type="ECO:0000313" key="2">
    <source>
        <dbReference type="EMBL" id="ABL88891.1"/>
    </source>
</evidence>
<dbReference type="KEGG" id="pis:Pisl_1740"/>
<gene>
    <name evidence="2" type="ordered locus">Pisl_1740</name>
</gene>
<sequence>MAKVEVKEVGELRGFSTFKKVPNRGALLSEIKQNTILVFHGKEGQEMLVEIFTPDPNGDKVLPAITAASTKFTGSAEKVDNAYATLLFWALKEGKTLGTPTREIYIKVDTKQSPPEVEVEVQAPLQ</sequence>
<dbReference type="GeneID" id="4617051"/>
<organism evidence="2 3">
    <name type="scientific">Pyrobaculum islandicum (strain DSM 4184 / JCM 9189 / GEO3)</name>
    <dbReference type="NCBI Taxonomy" id="384616"/>
    <lineage>
        <taxon>Archaea</taxon>
        <taxon>Thermoproteota</taxon>
        <taxon>Thermoprotei</taxon>
        <taxon>Thermoproteales</taxon>
        <taxon>Thermoproteaceae</taxon>
        <taxon>Pyrobaculum</taxon>
    </lineage>
</organism>
<dbReference type="eggNOG" id="arCOG03200">
    <property type="taxonomic scope" value="Archaea"/>
</dbReference>
<evidence type="ECO:0000259" key="1">
    <source>
        <dbReference type="SMART" id="SM00871"/>
    </source>
</evidence>
<dbReference type="InterPro" id="IPR010499">
    <property type="entry name" value="AraC_E-bd"/>
</dbReference>
<dbReference type="AlphaFoldDB" id="A1RVA9"/>
<dbReference type="HOGENOM" id="CLU_1976622_0_0_2"/>
<accession>A1RVA9</accession>
<dbReference type="STRING" id="384616.Pisl_1740"/>
<dbReference type="OrthoDB" id="24885at2157"/>